<dbReference type="EMBL" id="FNFO01000001">
    <property type="protein sequence ID" value="SDJ97541.1"/>
    <property type="molecule type" value="Genomic_DNA"/>
</dbReference>
<evidence type="ECO:0000256" key="4">
    <source>
        <dbReference type="ARBA" id="ARBA00022692"/>
    </source>
</evidence>
<dbReference type="PANTHER" id="PTHR30353:SF0">
    <property type="entry name" value="TRANSMEMBRANE PROTEIN"/>
    <property type="match status" value="1"/>
</dbReference>
<sequence length="213" mass="23281">MLFQDLLTLLREVLAPAALIEFGGLTLLMLIVFAETGLLAGFFLPGDSLLFTAGLLCGSPFLTTTLPELLLCLNAAAIAGYACGYWVGYKAGPSLRKRSASRWFRPKHLDATLQFYEKRRHWALVAGRFLPVIRTGVPVLAGMVRLPLGQFFLLNVAGALLWTGSLVSVGYFLGRAFPAVGQYLEWIVIGLIVVTTLPVWLRLAKPSFVKPIS</sequence>
<keyword evidence="10" id="KW-1185">Reference proteome</keyword>
<comment type="subcellular location">
    <subcellularLocation>
        <location evidence="1 7">Cell membrane</location>
        <topology evidence="1 7">Multi-pass membrane protein</topology>
    </subcellularLocation>
</comment>
<comment type="similarity">
    <text evidence="2 7">Belongs to the DedA family.</text>
</comment>
<feature type="transmembrane region" description="Helical" evidence="7">
    <location>
        <begin position="68"/>
        <end position="88"/>
    </location>
</feature>
<evidence type="ECO:0000256" key="2">
    <source>
        <dbReference type="ARBA" id="ARBA00010792"/>
    </source>
</evidence>
<dbReference type="InterPro" id="IPR032818">
    <property type="entry name" value="DedA-like"/>
</dbReference>
<feature type="transmembrane region" description="Helical" evidence="7">
    <location>
        <begin position="41"/>
        <end position="62"/>
    </location>
</feature>
<keyword evidence="3 7" id="KW-1003">Cell membrane</keyword>
<proteinExistence type="inferred from homology"/>
<reference evidence="9 10" key="1">
    <citation type="submission" date="2016-10" db="EMBL/GenBank/DDBJ databases">
        <authorList>
            <person name="de Groot N.N."/>
        </authorList>
    </citation>
    <scope>NUCLEOTIDE SEQUENCE [LARGE SCALE GENOMIC DNA]</scope>
    <source>
        <strain evidence="9 10">DSM 25186</strain>
    </source>
</reference>
<evidence type="ECO:0000256" key="7">
    <source>
        <dbReference type="RuleBase" id="RU367016"/>
    </source>
</evidence>
<dbReference type="InterPro" id="IPR032816">
    <property type="entry name" value="VTT_dom"/>
</dbReference>
<feature type="domain" description="VTT" evidence="8">
    <location>
        <begin position="44"/>
        <end position="171"/>
    </location>
</feature>
<feature type="transmembrane region" description="Helical" evidence="7">
    <location>
        <begin position="13"/>
        <end position="34"/>
    </location>
</feature>
<evidence type="ECO:0000256" key="5">
    <source>
        <dbReference type="ARBA" id="ARBA00022989"/>
    </source>
</evidence>
<evidence type="ECO:0000256" key="3">
    <source>
        <dbReference type="ARBA" id="ARBA00022475"/>
    </source>
</evidence>
<dbReference type="STRING" id="1075417.SAMN05421823_101563"/>
<evidence type="ECO:0000313" key="10">
    <source>
        <dbReference type="Proteomes" id="UP000198510"/>
    </source>
</evidence>
<feature type="transmembrane region" description="Helical" evidence="7">
    <location>
        <begin position="186"/>
        <end position="204"/>
    </location>
</feature>
<dbReference type="GO" id="GO:0005886">
    <property type="term" value="C:plasma membrane"/>
    <property type="evidence" value="ECO:0007669"/>
    <property type="project" value="UniProtKB-SubCell"/>
</dbReference>
<dbReference type="OrthoDB" id="9813426at2"/>
<keyword evidence="6 7" id="KW-0472">Membrane</keyword>
<dbReference type="PANTHER" id="PTHR30353">
    <property type="entry name" value="INNER MEMBRANE PROTEIN DEDA-RELATED"/>
    <property type="match status" value="1"/>
</dbReference>
<feature type="transmembrane region" description="Helical" evidence="7">
    <location>
        <begin position="152"/>
        <end position="174"/>
    </location>
</feature>
<keyword evidence="4 7" id="KW-0812">Transmembrane</keyword>
<name>A0A1G8Y429_9BACT</name>
<evidence type="ECO:0000256" key="1">
    <source>
        <dbReference type="ARBA" id="ARBA00004651"/>
    </source>
</evidence>
<dbReference type="Proteomes" id="UP000198510">
    <property type="component" value="Unassembled WGS sequence"/>
</dbReference>
<evidence type="ECO:0000259" key="8">
    <source>
        <dbReference type="Pfam" id="PF09335"/>
    </source>
</evidence>
<dbReference type="RefSeq" id="WP_089678688.1">
    <property type="nucleotide sequence ID" value="NZ_FNFO01000001.1"/>
</dbReference>
<evidence type="ECO:0000256" key="6">
    <source>
        <dbReference type="ARBA" id="ARBA00023136"/>
    </source>
</evidence>
<evidence type="ECO:0000313" key="9">
    <source>
        <dbReference type="EMBL" id="SDJ97541.1"/>
    </source>
</evidence>
<organism evidence="9 10">
    <name type="scientific">Catalinimonas alkaloidigena</name>
    <dbReference type="NCBI Taxonomy" id="1075417"/>
    <lineage>
        <taxon>Bacteria</taxon>
        <taxon>Pseudomonadati</taxon>
        <taxon>Bacteroidota</taxon>
        <taxon>Cytophagia</taxon>
        <taxon>Cytophagales</taxon>
        <taxon>Catalimonadaceae</taxon>
        <taxon>Catalinimonas</taxon>
    </lineage>
</organism>
<keyword evidence="5 7" id="KW-1133">Transmembrane helix</keyword>
<dbReference type="AlphaFoldDB" id="A0A1G8Y429"/>
<gene>
    <name evidence="9" type="ORF">SAMN05421823_101563</name>
</gene>
<protein>
    <submittedName>
        <fullName evidence="9">Membrane-associated protein</fullName>
    </submittedName>
</protein>
<dbReference type="Pfam" id="PF09335">
    <property type="entry name" value="VTT_dom"/>
    <property type="match status" value="1"/>
</dbReference>
<accession>A0A1G8Y429</accession>